<dbReference type="SUPFAM" id="SSF52172">
    <property type="entry name" value="CheY-like"/>
    <property type="match status" value="1"/>
</dbReference>
<evidence type="ECO:0000259" key="14">
    <source>
        <dbReference type="PROSITE" id="PS01124"/>
    </source>
</evidence>
<dbReference type="PROSITE" id="PS01124">
    <property type="entry name" value="HTH_ARAC_FAMILY_2"/>
    <property type="match status" value="1"/>
</dbReference>
<evidence type="ECO:0000256" key="8">
    <source>
        <dbReference type="ARBA" id="ARBA00023012"/>
    </source>
</evidence>
<dbReference type="Pfam" id="PF00072">
    <property type="entry name" value="Response_reg"/>
    <property type="match status" value="1"/>
</dbReference>
<dbReference type="RefSeq" id="WP_206980394.1">
    <property type="nucleotide sequence ID" value="NZ_JAFLQZ010000001.1"/>
</dbReference>
<dbReference type="InterPro" id="IPR011123">
    <property type="entry name" value="Y_Y_Y"/>
</dbReference>
<name>A0A939JAZ5_9BACT</name>
<dbReference type="InterPro" id="IPR011006">
    <property type="entry name" value="CheY-like_superfamily"/>
</dbReference>
<feature type="domain" description="Response regulatory" evidence="16">
    <location>
        <begin position="1139"/>
        <end position="1254"/>
    </location>
</feature>
<dbReference type="InterPro" id="IPR003661">
    <property type="entry name" value="HisK_dim/P_dom"/>
</dbReference>
<dbReference type="CDD" id="cd00082">
    <property type="entry name" value="HisKA"/>
    <property type="match status" value="1"/>
</dbReference>
<dbReference type="PANTHER" id="PTHR43547:SF2">
    <property type="entry name" value="HYBRID SIGNAL TRANSDUCTION HISTIDINE KINASE C"/>
    <property type="match status" value="1"/>
</dbReference>
<dbReference type="InterPro" id="IPR018062">
    <property type="entry name" value="HTH_AraC-typ_CS"/>
</dbReference>
<dbReference type="InterPro" id="IPR015943">
    <property type="entry name" value="WD40/YVTN_repeat-like_dom_sf"/>
</dbReference>
<evidence type="ECO:0000313" key="18">
    <source>
        <dbReference type="Proteomes" id="UP000664144"/>
    </source>
</evidence>
<feature type="region of interest" description="Disordered" evidence="13">
    <location>
        <begin position="1106"/>
        <end position="1137"/>
    </location>
</feature>
<evidence type="ECO:0000256" key="3">
    <source>
        <dbReference type="ARBA" id="ARBA00022553"/>
    </source>
</evidence>
<dbReference type="SMART" id="SM00448">
    <property type="entry name" value="REC"/>
    <property type="match status" value="1"/>
</dbReference>
<dbReference type="InterPro" id="IPR036097">
    <property type="entry name" value="HisK_dim/P_sf"/>
</dbReference>
<dbReference type="SMART" id="SM00342">
    <property type="entry name" value="HTH_ARAC"/>
    <property type="match status" value="1"/>
</dbReference>
<feature type="modified residue" description="4-aspartylphosphate" evidence="12">
    <location>
        <position position="1187"/>
    </location>
</feature>
<dbReference type="InterPro" id="IPR013783">
    <property type="entry name" value="Ig-like_fold"/>
</dbReference>
<evidence type="ECO:0000256" key="12">
    <source>
        <dbReference type="PROSITE-ProRule" id="PRU00169"/>
    </source>
</evidence>
<dbReference type="InterPro" id="IPR003594">
    <property type="entry name" value="HATPase_dom"/>
</dbReference>
<dbReference type="InterPro" id="IPR009057">
    <property type="entry name" value="Homeodomain-like_sf"/>
</dbReference>
<dbReference type="Pfam" id="PF07494">
    <property type="entry name" value="Reg_prop"/>
    <property type="match status" value="8"/>
</dbReference>
<evidence type="ECO:0000256" key="6">
    <source>
        <dbReference type="ARBA" id="ARBA00022777"/>
    </source>
</evidence>
<dbReference type="SUPFAM" id="SSF63829">
    <property type="entry name" value="Calcium-dependent phosphotriesterase"/>
    <property type="match status" value="3"/>
</dbReference>
<dbReference type="EC" id="2.7.13.3" evidence="2"/>
<dbReference type="FunFam" id="2.60.40.10:FF:000791">
    <property type="entry name" value="Two-component system sensor histidine kinase/response regulator"/>
    <property type="match status" value="1"/>
</dbReference>
<evidence type="ECO:0000256" key="11">
    <source>
        <dbReference type="ARBA" id="ARBA00023163"/>
    </source>
</evidence>
<dbReference type="Gene3D" id="3.40.50.2300">
    <property type="match status" value="1"/>
</dbReference>
<dbReference type="Gene3D" id="1.10.287.130">
    <property type="match status" value="1"/>
</dbReference>
<comment type="catalytic activity">
    <reaction evidence="1">
        <text>ATP + protein L-histidine = ADP + protein N-phospho-L-histidine.</text>
        <dbReference type="EC" id="2.7.13.3"/>
    </reaction>
</comment>
<keyword evidence="5" id="KW-0547">Nucleotide-binding</keyword>
<evidence type="ECO:0000259" key="16">
    <source>
        <dbReference type="PROSITE" id="PS50110"/>
    </source>
</evidence>
<dbReference type="InterPro" id="IPR036890">
    <property type="entry name" value="HATPase_C_sf"/>
</dbReference>
<dbReference type="SUPFAM" id="SSF46689">
    <property type="entry name" value="Homeodomain-like"/>
    <property type="match status" value="1"/>
</dbReference>
<evidence type="ECO:0000256" key="1">
    <source>
        <dbReference type="ARBA" id="ARBA00000085"/>
    </source>
</evidence>
<keyword evidence="4" id="KW-0808">Transferase</keyword>
<dbReference type="GO" id="GO:0043565">
    <property type="term" value="F:sequence-specific DNA binding"/>
    <property type="evidence" value="ECO:0007669"/>
    <property type="project" value="InterPro"/>
</dbReference>
<dbReference type="Gene3D" id="2.60.40.10">
    <property type="entry name" value="Immunoglobulins"/>
    <property type="match status" value="1"/>
</dbReference>
<evidence type="ECO:0000256" key="13">
    <source>
        <dbReference type="SAM" id="MobiDB-lite"/>
    </source>
</evidence>
<dbReference type="Pfam" id="PF00512">
    <property type="entry name" value="HisKA"/>
    <property type="match status" value="1"/>
</dbReference>
<dbReference type="Pfam" id="PF02518">
    <property type="entry name" value="HATPase_c"/>
    <property type="match status" value="1"/>
</dbReference>
<feature type="domain" description="Histidine kinase" evidence="15">
    <location>
        <begin position="877"/>
        <end position="1100"/>
    </location>
</feature>
<dbReference type="SMART" id="SM00388">
    <property type="entry name" value="HisKA"/>
    <property type="match status" value="1"/>
</dbReference>
<dbReference type="Gene3D" id="1.10.10.60">
    <property type="entry name" value="Homeodomain-like"/>
    <property type="match status" value="2"/>
</dbReference>
<proteinExistence type="predicted"/>
<sequence>MYSLIVALRSAGQLTRYAVINRGVAVVLLLCGLLIVGKSAAAQPSDVKFTALASKDGLASNTVYAILKDRYGLLWIASDEGLRKYDGYRFSLYHLGPRKTSNFQAVDISSLHEDQAGRLWVGTMGRGLHLYNRALDTFVAYDGRLAAGMQDNRFIKQVSSDALGNIWTVAAGEVRRINPKTARVTPVPFAQAGGPARSIAPQCIYTDKKQRTWLGTNSGLFRYNPATRMLEPFAPGKAGPQGLAGDTINAITQDRNGQLWVGTTNGLSRLATDERGFDTFKFKYNDPHTIGSNFIFTLAAGRDGTVWVGTEGGLDIINVQSGQATRYAHNSRDAYSLNSKSVRSILLDPQGINWIGTYKGGVSKHDQNLTLFDSRRNNELDPLGLNSPLVTSFAEKRNGDLYVGTDGGGLNVYHVKTGLFSHLDIKSKKRVNLAGLPIQSLLLDRHEQLWMGTFDHGLFVLDTKTGAYEQRLRGPGKRQLNNNQIYCLKEDRAGHIWIGTNGGGVNMYDPKTGVITKFTDAPKDSADKKLPINNYIRGLEEDAAGNIWIGSVGGGIAVYHPGSKQFTVYNFAKTGLNLDHITTIAKDRRGTMWMGTIGNGLYQFDARTKKFATLSSREKLPDGYIHKILEDNTGAIWISTNRGISRLDTKQGKFTNYSQENGLQNKAFLNNSGIKAADGTLFFGGIEGFNYFSPSRLKINRNVPPVVLTDLRVDNKPVVLGEQSPLRQHITVAKEIHLNYKQNFALSYAALNYTLPQKNHYAYKLVGFDKDWNYVGTATSAYYTNLDPGEYDFVVKASNNDGIWNTTGTRVRIIIQPPFWKTIYAYVLYAGVVGAALFYSRYRGIRKLKEEFEQQQEREEAERIRKLDLLKIKFLTNLSHEFRTPISLILAPTAKLLAQQKDPQSAGQLRVIRRNAHRLLHLVNQLLDSRKMEEHELHLQLSAGELTGFVQEVASSFQDLAEIKKIDLSIQLAPEKLYVRFDYDKVERIMVNLLSNAFKFTPEGGKVSVELSAHSAVPDAPEKIIRLRIADTGSGIEASQQELIFERFFQGHELSSVLNQSNGIGLSITKEFVELHGGSIAVESELGKGARFTVLLPLELYAPLTENGSTDDSETRPTVQDRKKPPKPPKKPKAGELPHLLIVEDDDDFRYYLKDNLKDHYKITDVLNGKDGWYKALSCHPDLIVSDITMPYMDGIALSRKLKSDKRTSHIPIILLTGLTREEEHLKGLESGANDYLSKPFNFDILHVRIKNLLELNRTLKTTYTKQLQVVPSPVEIESSSEKFLNNVVLYIERNLKNTNFSVEELSEQFGMSRGSMYNKILELTGMPPVEFIRSLKLDRAAVLLQESDLTISEVAYQAGFATPHYFTKSFKAKFNILPSDYRKSKKP</sequence>
<dbReference type="PROSITE" id="PS50110">
    <property type="entry name" value="RESPONSE_REGULATORY"/>
    <property type="match status" value="1"/>
</dbReference>
<evidence type="ECO:0000256" key="2">
    <source>
        <dbReference type="ARBA" id="ARBA00012438"/>
    </source>
</evidence>
<dbReference type="PANTHER" id="PTHR43547">
    <property type="entry name" value="TWO-COMPONENT HISTIDINE KINASE"/>
    <property type="match status" value="1"/>
</dbReference>
<dbReference type="CDD" id="cd17574">
    <property type="entry name" value="REC_OmpR"/>
    <property type="match status" value="1"/>
</dbReference>
<dbReference type="GO" id="GO:0005524">
    <property type="term" value="F:ATP binding"/>
    <property type="evidence" value="ECO:0007669"/>
    <property type="project" value="UniProtKB-KW"/>
</dbReference>
<dbReference type="Pfam" id="PF07495">
    <property type="entry name" value="Y_Y_Y"/>
    <property type="match status" value="1"/>
</dbReference>
<feature type="compositionally biased region" description="Basic and acidic residues" evidence="13">
    <location>
        <begin position="1113"/>
        <end position="1123"/>
    </location>
</feature>
<dbReference type="InterPro" id="IPR005467">
    <property type="entry name" value="His_kinase_dom"/>
</dbReference>
<evidence type="ECO:0000256" key="4">
    <source>
        <dbReference type="ARBA" id="ARBA00022679"/>
    </source>
</evidence>
<keyword evidence="10" id="KW-0238">DNA-binding</keyword>
<dbReference type="Gene3D" id="3.30.565.10">
    <property type="entry name" value="Histidine kinase-like ATPase, C-terminal domain"/>
    <property type="match status" value="1"/>
</dbReference>
<dbReference type="Pfam" id="PF12833">
    <property type="entry name" value="HTH_18"/>
    <property type="match status" value="1"/>
</dbReference>
<evidence type="ECO:0000256" key="5">
    <source>
        <dbReference type="ARBA" id="ARBA00022741"/>
    </source>
</evidence>
<dbReference type="GO" id="GO:0000155">
    <property type="term" value="F:phosphorelay sensor kinase activity"/>
    <property type="evidence" value="ECO:0007669"/>
    <property type="project" value="InterPro"/>
</dbReference>
<feature type="domain" description="HTH araC/xylS-type" evidence="14">
    <location>
        <begin position="1286"/>
        <end position="1385"/>
    </location>
</feature>
<evidence type="ECO:0000256" key="10">
    <source>
        <dbReference type="ARBA" id="ARBA00023125"/>
    </source>
</evidence>
<keyword evidence="6" id="KW-0418">Kinase</keyword>
<keyword evidence="7" id="KW-0067">ATP-binding</keyword>
<evidence type="ECO:0000256" key="9">
    <source>
        <dbReference type="ARBA" id="ARBA00023015"/>
    </source>
</evidence>
<evidence type="ECO:0000313" key="17">
    <source>
        <dbReference type="EMBL" id="MBO0356770.1"/>
    </source>
</evidence>
<dbReference type="EMBL" id="JAFLQZ010000001">
    <property type="protein sequence ID" value="MBO0356770.1"/>
    <property type="molecule type" value="Genomic_DNA"/>
</dbReference>
<dbReference type="PROSITE" id="PS00041">
    <property type="entry name" value="HTH_ARAC_FAMILY_1"/>
    <property type="match status" value="1"/>
</dbReference>
<evidence type="ECO:0000259" key="15">
    <source>
        <dbReference type="PROSITE" id="PS50109"/>
    </source>
</evidence>
<dbReference type="InterPro" id="IPR011110">
    <property type="entry name" value="Reg_prop"/>
</dbReference>
<keyword evidence="3 12" id="KW-0597">Phosphoprotein</keyword>
<dbReference type="SUPFAM" id="SSF47384">
    <property type="entry name" value="Homodimeric domain of signal transducing histidine kinase"/>
    <property type="match status" value="1"/>
</dbReference>
<accession>A0A939JAZ5</accession>
<dbReference type="InterPro" id="IPR004358">
    <property type="entry name" value="Sig_transdc_His_kin-like_C"/>
</dbReference>
<dbReference type="Proteomes" id="UP000664144">
    <property type="component" value="Unassembled WGS sequence"/>
</dbReference>
<dbReference type="FunFam" id="3.30.565.10:FF:000037">
    <property type="entry name" value="Hybrid sensor histidine kinase/response regulator"/>
    <property type="match status" value="1"/>
</dbReference>
<dbReference type="SUPFAM" id="SSF55874">
    <property type="entry name" value="ATPase domain of HSP90 chaperone/DNA topoisomerase II/histidine kinase"/>
    <property type="match status" value="1"/>
</dbReference>
<keyword evidence="9" id="KW-0805">Transcription regulation</keyword>
<evidence type="ECO:0000256" key="7">
    <source>
        <dbReference type="ARBA" id="ARBA00022840"/>
    </source>
</evidence>
<keyword evidence="8" id="KW-0902">Two-component regulatory system</keyword>
<keyword evidence="11" id="KW-0804">Transcription</keyword>
<dbReference type="InterPro" id="IPR018060">
    <property type="entry name" value="HTH_AraC"/>
</dbReference>
<organism evidence="17 18">
    <name type="scientific">Hymenobacter telluris</name>
    <dbReference type="NCBI Taxonomy" id="2816474"/>
    <lineage>
        <taxon>Bacteria</taxon>
        <taxon>Pseudomonadati</taxon>
        <taxon>Bacteroidota</taxon>
        <taxon>Cytophagia</taxon>
        <taxon>Cytophagales</taxon>
        <taxon>Hymenobacteraceae</taxon>
        <taxon>Hymenobacter</taxon>
    </lineage>
</organism>
<dbReference type="SMART" id="SM00387">
    <property type="entry name" value="HATPase_c"/>
    <property type="match status" value="1"/>
</dbReference>
<dbReference type="PRINTS" id="PR00344">
    <property type="entry name" value="BCTRLSENSOR"/>
</dbReference>
<reference evidence="17" key="1">
    <citation type="submission" date="2021-03" db="EMBL/GenBank/DDBJ databases">
        <authorList>
            <person name="Kim M.K."/>
        </authorList>
    </citation>
    <scope>NUCLEOTIDE SEQUENCE</scope>
    <source>
        <strain evidence="17">BT186</strain>
    </source>
</reference>
<dbReference type="GO" id="GO:0003700">
    <property type="term" value="F:DNA-binding transcription factor activity"/>
    <property type="evidence" value="ECO:0007669"/>
    <property type="project" value="InterPro"/>
</dbReference>
<comment type="caution">
    <text evidence="17">The sequence shown here is derived from an EMBL/GenBank/DDBJ whole genome shotgun (WGS) entry which is preliminary data.</text>
</comment>
<gene>
    <name evidence="17" type="ORF">J0X19_02330</name>
</gene>
<dbReference type="Gene3D" id="2.130.10.10">
    <property type="entry name" value="YVTN repeat-like/Quinoprotein amine dehydrogenase"/>
    <property type="match status" value="3"/>
</dbReference>
<keyword evidence="18" id="KW-1185">Reference proteome</keyword>
<dbReference type="PROSITE" id="PS50109">
    <property type="entry name" value="HIS_KIN"/>
    <property type="match status" value="1"/>
</dbReference>
<dbReference type="InterPro" id="IPR001789">
    <property type="entry name" value="Sig_transdc_resp-reg_receiver"/>
</dbReference>
<protein>
    <recommendedName>
        <fullName evidence="2">histidine kinase</fullName>
        <ecNumber evidence="2">2.7.13.3</ecNumber>
    </recommendedName>
</protein>